<name>A0A4R3K544_9FIRM</name>
<accession>A0A4R3K544</accession>
<sequence length="135" mass="15751">MRWFKAFYNGSLWAMAIALTCFHNTWIQMRINTGYIFYGSWLVLTILCYIATKKRETGILFSITSMILCIAYSYALYGWKRLQIVPASLLREGIHQPTIKFAIINKVIIAFMIIGIIIIILENIREKRDHKGRTL</sequence>
<comment type="caution">
    <text evidence="2">The sequence shown here is derived from an EMBL/GenBank/DDBJ whole genome shotgun (WGS) entry which is preliminary data.</text>
</comment>
<keyword evidence="3" id="KW-1185">Reference proteome</keyword>
<keyword evidence="1" id="KW-1133">Transmembrane helix</keyword>
<protein>
    <submittedName>
        <fullName evidence="2">Uncharacterized protein</fullName>
    </submittedName>
</protein>
<dbReference type="OrthoDB" id="308891at2"/>
<evidence type="ECO:0000313" key="3">
    <source>
        <dbReference type="Proteomes" id="UP000295726"/>
    </source>
</evidence>
<dbReference type="RefSeq" id="WP_132381726.1">
    <property type="nucleotide sequence ID" value="NZ_DAIPCY010000002.1"/>
</dbReference>
<feature type="transmembrane region" description="Helical" evidence="1">
    <location>
        <begin position="12"/>
        <end position="29"/>
    </location>
</feature>
<evidence type="ECO:0000313" key="2">
    <source>
        <dbReference type="EMBL" id="TCS77893.1"/>
    </source>
</evidence>
<gene>
    <name evidence="2" type="ORF">EDD59_11447</name>
</gene>
<feature type="transmembrane region" description="Helical" evidence="1">
    <location>
        <begin position="59"/>
        <end position="79"/>
    </location>
</feature>
<keyword evidence="1" id="KW-0812">Transmembrane</keyword>
<proteinExistence type="predicted"/>
<feature type="transmembrane region" description="Helical" evidence="1">
    <location>
        <begin position="99"/>
        <end position="121"/>
    </location>
</feature>
<feature type="transmembrane region" description="Helical" evidence="1">
    <location>
        <begin position="35"/>
        <end position="52"/>
    </location>
</feature>
<organism evidence="2 3">
    <name type="scientific">Muricomes intestini</name>
    <dbReference type="NCBI Taxonomy" id="1796634"/>
    <lineage>
        <taxon>Bacteria</taxon>
        <taxon>Bacillati</taxon>
        <taxon>Bacillota</taxon>
        <taxon>Clostridia</taxon>
        <taxon>Lachnospirales</taxon>
        <taxon>Lachnospiraceae</taxon>
        <taxon>Muricomes</taxon>
    </lineage>
</organism>
<dbReference type="AlphaFoldDB" id="A0A4R3K544"/>
<evidence type="ECO:0000256" key="1">
    <source>
        <dbReference type="SAM" id="Phobius"/>
    </source>
</evidence>
<reference evidence="2 3" key="1">
    <citation type="submission" date="2019-03" db="EMBL/GenBank/DDBJ databases">
        <title>Genomic Encyclopedia of Type Strains, Phase IV (KMG-IV): sequencing the most valuable type-strain genomes for metagenomic binning, comparative biology and taxonomic classification.</title>
        <authorList>
            <person name="Goeker M."/>
        </authorList>
    </citation>
    <scope>NUCLEOTIDE SEQUENCE [LARGE SCALE GENOMIC DNA]</scope>
    <source>
        <strain evidence="2 3">DSM 29489</strain>
    </source>
</reference>
<dbReference type="EMBL" id="SLZZ01000014">
    <property type="protein sequence ID" value="TCS77893.1"/>
    <property type="molecule type" value="Genomic_DNA"/>
</dbReference>
<dbReference type="Proteomes" id="UP000295726">
    <property type="component" value="Unassembled WGS sequence"/>
</dbReference>
<keyword evidence="1" id="KW-0472">Membrane</keyword>